<dbReference type="RefSeq" id="WP_377933418.1">
    <property type="nucleotide sequence ID" value="NZ_JBHUEA010000008.1"/>
</dbReference>
<protein>
    <submittedName>
        <fullName evidence="2">Class F sortase</fullName>
    </submittedName>
</protein>
<dbReference type="InterPro" id="IPR042001">
    <property type="entry name" value="Sortase_F"/>
</dbReference>
<sequence length="169" mass="18400">MPVRSAALQPPREQVAPVRVAVPSVDVDMRVEPVGVLTSGAMDVPERPSVAGWYRFGPDASSREGTTVLAAHVDSLEWGLGPFVRIRELPRGARVLLTDDRGERVEYRVEGVERTAKADLPVGRLFSRSGDRRLVLITCGGSFDRTTRTYSQNVIVHARPADPPGSAND</sequence>
<evidence type="ECO:0000313" key="3">
    <source>
        <dbReference type="Proteomes" id="UP001597347"/>
    </source>
</evidence>
<dbReference type="EMBL" id="JBHUEA010000008">
    <property type="protein sequence ID" value="MFD1721305.1"/>
    <property type="molecule type" value="Genomic_DNA"/>
</dbReference>
<dbReference type="Pfam" id="PF04203">
    <property type="entry name" value="Sortase"/>
    <property type="match status" value="1"/>
</dbReference>
<reference evidence="3" key="1">
    <citation type="journal article" date="2019" name="Int. J. Syst. Evol. Microbiol.">
        <title>The Global Catalogue of Microorganisms (GCM) 10K type strain sequencing project: providing services to taxonomists for standard genome sequencing and annotation.</title>
        <authorList>
            <consortium name="The Broad Institute Genomics Platform"/>
            <consortium name="The Broad Institute Genome Sequencing Center for Infectious Disease"/>
            <person name="Wu L."/>
            <person name="Ma J."/>
        </authorList>
    </citation>
    <scope>NUCLEOTIDE SEQUENCE [LARGE SCALE GENOMIC DNA]</scope>
    <source>
        <strain evidence="3">CGMCC 1.12471</strain>
    </source>
</reference>
<dbReference type="CDD" id="cd05829">
    <property type="entry name" value="Sortase_F"/>
    <property type="match status" value="1"/>
</dbReference>
<name>A0ABW4LCP9_9MICO</name>
<evidence type="ECO:0000256" key="1">
    <source>
        <dbReference type="ARBA" id="ARBA00022801"/>
    </source>
</evidence>
<dbReference type="SUPFAM" id="SSF63817">
    <property type="entry name" value="Sortase"/>
    <property type="match status" value="1"/>
</dbReference>
<keyword evidence="1" id="KW-0378">Hydrolase</keyword>
<dbReference type="InterPro" id="IPR005754">
    <property type="entry name" value="Sortase"/>
</dbReference>
<comment type="caution">
    <text evidence="2">The sequence shown here is derived from an EMBL/GenBank/DDBJ whole genome shotgun (WGS) entry which is preliminary data.</text>
</comment>
<organism evidence="2 3">
    <name type="scientific">Amnibacterium endophyticum</name>
    <dbReference type="NCBI Taxonomy" id="2109337"/>
    <lineage>
        <taxon>Bacteria</taxon>
        <taxon>Bacillati</taxon>
        <taxon>Actinomycetota</taxon>
        <taxon>Actinomycetes</taxon>
        <taxon>Micrococcales</taxon>
        <taxon>Microbacteriaceae</taxon>
        <taxon>Amnibacterium</taxon>
    </lineage>
</organism>
<accession>A0ABW4LCP9</accession>
<dbReference type="Proteomes" id="UP001597347">
    <property type="component" value="Unassembled WGS sequence"/>
</dbReference>
<evidence type="ECO:0000313" key="2">
    <source>
        <dbReference type="EMBL" id="MFD1721305.1"/>
    </source>
</evidence>
<dbReference type="InterPro" id="IPR023365">
    <property type="entry name" value="Sortase_dom-sf"/>
</dbReference>
<proteinExistence type="predicted"/>
<gene>
    <name evidence="2" type="ORF">ACFSBI_07060</name>
</gene>
<dbReference type="Gene3D" id="2.40.260.10">
    <property type="entry name" value="Sortase"/>
    <property type="match status" value="1"/>
</dbReference>
<keyword evidence="3" id="KW-1185">Reference proteome</keyword>